<dbReference type="Pfam" id="PF08501">
    <property type="entry name" value="Shikimate_dh_N"/>
    <property type="match status" value="1"/>
</dbReference>
<evidence type="ECO:0000256" key="2">
    <source>
        <dbReference type="ARBA" id="ARBA00023002"/>
    </source>
</evidence>
<dbReference type="GO" id="GO:0004764">
    <property type="term" value="F:shikimate 3-dehydrogenase (NADP+) activity"/>
    <property type="evidence" value="ECO:0007669"/>
    <property type="project" value="InterPro"/>
</dbReference>
<dbReference type="SUPFAM" id="SSF51735">
    <property type="entry name" value="NAD(P)-binding Rossmann-fold domains"/>
    <property type="match status" value="1"/>
</dbReference>
<evidence type="ECO:0000259" key="4">
    <source>
        <dbReference type="Pfam" id="PF08501"/>
    </source>
</evidence>
<dbReference type="SUPFAM" id="SSF53223">
    <property type="entry name" value="Aminoacid dehydrogenase-like, N-terminal domain"/>
    <property type="match status" value="1"/>
</dbReference>
<keyword evidence="6" id="KW-1185">Reference proteome</keyword>
<keyword evidence="3" id="KW-0057">Aromatic amino acid biosynthesis</keyword>
<dbReference type="Gene3D" id="3.40.50.720">
    <property type="entry name" value="NAD(P)-binding Rossmann-like Domain"/>
    <property type="match status" value="1"/>
</dbReference>
<dbReference type="GO" id="GO:0009073">
    <property type="term" value="P:aromatic amino acid family biosynthetic process"/>
    <property type="evidence" value="ECO:0007669"/>
    <property type="project" value="UniProtKB-KW"/>
</dbReference>
<protein>
    <submittedName>
        <fullName evidence="5">Shikimate dehydrogenase</fullName>
    </submittedName>
</protein>
<dbReference type="PANTHER" id="PTHR21089:SF1">
    <property type="entry name" value="BIFUNCTIONAL 3-DEHYDROQUINATE DEHYDRATASE_SHIKIMATE DEHYDROGENASE, CHLOROPLASTIC"/>
    <property type="match status" value="1"/>
</dbReference>
<dbReference type="GO" id="GO:0005829">
    <property type="term" value="C:cytosol"/>
    <property type="evidence" value="ECO:0007669"/>
    <property type="project" value="TreeGrafter"/>
</dbReference>
<dbReference type="InterPro" id="IPR013708">
    <property type="entry name" value="Shikimate_DH-bd_N"/>
</dbReference>
<dbReference type="EMBL" id="SMAK01000002">
    <property type="protein sequence ID" value="TCT12461.1"/>
    <property type="molecule type" value="Genomic_DNA"/>
</dbReference>
<comment type="caution">
    <text evidence="5">The sequence shown here is derived from an EMBL/GenBank/DDBJ whole genome shotgun (WGS) entry which is preliminary data.</text>
</comment>
<dbReference type="AlphaFoldDB" id="A0A4R3MFV2"/>
<gene>
    <name evidence="5" type="ORF">EDC22_102146</name>
</gene>
<evidence type="ECO:0000313" key="5">
    <source>
        <dbReference type="EMBL" id="TCT12461.1"/>
    </source>
</evidence>
<comment type="pathway">
    <text evidence="1">Metabolic intermediate biosynthesis; chorismate biosynthesis; chorismate from D-erythrose 4-phosphate and phosphoenolpyruvate: step 4/7.</text>
</comment>
<name>A0A4R3MFV2_9HYPH</name>
<keyword evidence="2" id="KW-0560">Oxidoreductase</keyword>
<dbReference type="Proteomes" id="UP000295678">
    <property type="component" value="Unassembled WGS sequence"/>
</dbReference>
<keyword evidence="3" id="KW-0028">Amino-acid biosynthesis</keyword>
<dbReference type="GO" id="GO:0009423">
    <property type="term" value="P:chorismate biosynthetic process"/>
    <property type="evidence" value="ECO:0007669"/>
    <property type="project" value="TreeGrafter"/>
</dbReference>
<organism evidence="5 6">
    <name type="scientific">Tepidamorphus gemmatus</name>
    <dbReference type="NCBI Taxonomy" id="747076"/>
    <lineage>
        <taxon>Bacteria</taxon>
        <taxon>Pseudomonadati</taxon>
        <taxon>Pseudomonadota</taxon>
        <taxon>Alphaproteobacteria</taxon>
        <taxon>Hyphomicrobiales</taxon>
        <taxon>Tepidamorphaceae</taxon>
        <taxon>Tepidamorphus</taxon>
    </lineage>
</organism>
<evidence type="ECO:0000256" key="1">
    <source>
        <dbReference type="ARBA" id="ARBA00004871"/>
    </source>
</evidence>
<dbReference type="InterPro" id="IPR036291">
    <property type="entry name" value="NAD(P)-bd_dom_sf"/>
</dbReference>
<accession>A0A4R3MFV2</accession>
<dbReference type="RefSeq" id="WP_132805244.1">
    <property type="nucleotide sequence ID" value="NZ_SMAK01000002.1"/>
</dbReference>
<reference evidence="5 6" key="1">
    <citation type="submission" date="2019-03" db="EMBL/GenBank/DDBJ databases">
        <title>Genomic Encyclopedia of Type Strains, Phase IV (KMG-IV): sequencing the most valuable type-strain genomes for metagenomic binning, comparative biology and taxonomic classification.</title>
        <authorList>
            <person name="Goeker M."/>
        </authorList>
    </citation>
    <scope>NUCLEOTIDE SEQUENCE [LARGE SCALE GENOMIC DNA]</scope>
    <source>
        <strain evidence="5 6">DSM 19345</strain>
    </source>
</reference>
<feature type="domain" description="Shikimate dehydrogenase substrate binding N-terminal" evidence="4">
    <location>
        <begin position="16"/>
        <end position="98"/>
    </location>
</feature>
<dbReference type="Gene3D" id="3.40.50.10860">
    <property type="entry name" value="Leucine Dehydrogenase, chain A, domain 1"/>
    <property type="match status" value="1"/>
</dbReference>
<dbReference type="InterPro" id="IPR022893">
    <property type="entry name" value="Shikimate_DH_fam"/>
</dbReference>
<dbReference type="InterPro" id="IPR046346">
    <property type="entry name" value="Aminoacid_DH-like_N_sf"/>
</dbReference>
<evidence type="ECO:0000256" key="3">
    <source>
        <dbReference type="ARBA" id="ARBA00023141"/>
    </source>
</evidence>
<dbReference type="OrthoDB" id="7873617at2"/>
<dbReference type="GO" id="GO:0050661">
    <property type="term" value="F:NADP binding"/>
    <property type="evidence" value="ECO:0007669"/>
    <property type="project" value="TreeGrafter"/>
</dbReference>
<evidence type="ECO:0000313" key="6">
    <source>
        <dbReference type="Proteomes" id="UP000295678"/>
    </source>
</evidence>
<proteinExistence type="predicted"/>
<dbReference type="PANTHER" id="PTHR21089">
    <property type="entry name" value="SHIKIMATE DEHYDROGENASE"/>
    <property type="match status" value="1"/>
</dbReference>
<dbReference type="GO" id="GO:0019632">
    <property type="term" value="P:shikimate metabolic process"/>
    <property type="evidence" value="ECO:0007669"/>
    <property type="project" value="TreeGrafter"/>
</dbReference>
<sequence>MTAPLRIDGETRIFPVIGHPIGQVKSPASLSQIMADRGYNGMVVPVHVLPEDLAGWLAQARSMQNCGGIVVTVPHKGACLDFCERVTARARAAAAVNILVRDGDAWVGDATDGVGYMDGIAAEGFDVAGKTALLVGAGGAGSAIAYEILARGASELALHDIDTARRDALIERLNVTFPGRARVGGTDPRGFALVANATPLGMGEGDPLPVCVELLAPDQFVADVVTRPAIPPLIAAARSVGCGTMPGSGMFNAQAVLLAEMLMGVRTIEADRVG</sequence>